<accession>A0AAN9K1R2</accession>
<protein>
    <submittedName>
        <fullName evidence="2">Uncharacterized protein</fullName>
    </submittedName>
</protein>
<evidence type="ECO:0000313" key="3">
    <source>
        <dbReference type="Proteomes" id="UP001367508"/>
    </source>
</evidence>
<proteinExistence type="predicted"/>
<organism evidence="2 3">
    <name type="scientific">Canavalia gladiata</name>
    <name type="common">Sword bean</name>
    <name type="synonym">Dolichos gladiatus</name>
    <dbReference type="NCBI Taxonomy" id="3824"/>
    <lineage>
        <taxon>Eukaryota</taxon>
        <taxon>Viridiplantae</taxon>
        <taxon>Streptophyta</taxon>
        <taxon>Embryophyta</taxon>
        <taxon>Tracheophyta</taxon>
        <taxon>Spermatophyta</taxon>
        <taxon>Magnoliopsida</taxon>
        <taxon>eudicotyledons</taxon>
        <taxon>Gunneridae</taxon>
        <taxon>Pentapetalae</taxon>
        <taxon>rosids</taxon>
        <taxon>fabids</taxon>
        <taxon>Fabales</taxon>
        <taxon>Fabaceae</taxon>
        <taxon>Papilionoideae</taxon>
        <taxon>50 kb inversion clade</taxon>
        <taxon>NPAAA clade</taxon>
        <taxon>indigoferoid/millettioid clade</taxon>
        <taxon>Phaseoleae</taxon>
        <taxon>Canavalia</taxon>
    </lineage>
</organism>
<dbReference type="EMBL" id="JAYMYQ010000010">
    <property type="protein sequence ID" value="KAK7308489.1"/>
    <property type="molecule type" value="Genomic_DNA"/>
</dbReference>
<evidence type="ECO:0000313" key="2">
    <source>
        <dbReference type="EMBL" id="KAK7308489.1"/>
    </source>
</evidence>
<name>A0AAN9K1R2_CANGL</name>
<evidence type="ECO:0000256" key="1">
    <source>
        <dbReference type="SAM" id="MobiDB-lite"/>
    </source>
</evidence>
<dbReference type="AlphaFoldDB" id="A0AAN9K1R2"/>
<comment type="caution">
    <text evidence="2">The sequence shown here is derived from an EMBL/GenBank/DDBJ whole genome shotgun (WGS) entry which is preliminary data.</text>
</comment>
<gene>
    <name evidence="2" type="ORF">VNO77_42096</name>
</gene>
<sequence>MGSMFLVHNWKQRQPESCNSLAILRAGFDSWYKYCCSSRLNIRQAGERSSAILSSSSCNEEYGDEQHPNAP</sequence>
<dbReference type="Proteomes" id="UP001367508">
    <property type="component" value="Unassembled WGS sequence"/>
</dbReference>
<feature type="region of interest" description="Disordered" evidence="1">
    <location>
        <begin position="47"/>
        <end position="71"/>
    </location>
</feature>
<reference evidence="2 3" key="1">
    <citation type="submission" date="2024-01" db="EMBL/GenBank/DDBJ databases">
        <title>The genomes of 5 underutilized Papilionoideae crops provide insights into root nodulation and disease resistanc.</title>
        <authorList>
            <person name="Jiang F."/>
        </authorList>
    </citation>
    <scope>NUCLEOTIDE SEQUENCE [LARGE SCALE GENOMIC DNA]</scope>
    <source>
        <strain evidence="2">LVBAO_FW01</strain>
        <tissue evidence="2">Leaves</tissue>
    </source>
</reference>
<keyword evidence="3" id="KW-1185">Reference proteome</keyword>